<evidence type="ECO:0000256" key="8">
    <source>
        <dbReference type="ARBA" id="ARBA00022679"/>
    </source>
</evidence>
<dbReference type="NCBIfam" id="TIGR00473">
    <property type="entry name" value="pssA"/>
    <property type="match status" value="1"/>
</dbReference>
<reference evidence="19" key="1">
    <citation type="submission" date="2015-10" db="EMBL/GenBank/DDBJ databases">
        <authorList>
            <person name="Gilbert D.G."/>
        </authorList>
    </citation>
    <scope>NUCLEOTIDE SEQUENCE</scope>
</reference>
<feature type="transmembrane region" description="Helical" evidence="17">
    <location>
        <begin position="201"/>
        <end position="219"/>
    </location>
</feature>
<dbReference type="Pfam" id="PF08009">
    <property type="entry name" value="CDP-OH_P_tran_2"/>
    <property type="match status" value="1"/>
</dbReference>
<dbReference type="InterPro" id="IPR004533">
    <property type="entry name" value="CDP-diaglyc--ser_O-PTrfase"/>
</dbReference>
<comment type="catalytic activity">
    <reaction evidence="1">
        <text>a CDP-1,2-diacyl-sn-glycerol + L-serine = a 1,2-diacyl-sn-glycero-3-phospho-L-serine + CMP + H(+)</text>
        <dbReference type="Rhea" id="RHEA:16913"/>
        <dbReference type="ChEBI" id="CHEBI:15378"/>
        <dbReference type="ChEBI" id="CHEBI:33384"/>
        <dbReference type="ChEBI" id="CHEBI:57262"/>
        <dbReference type="ChEBI" id="CHEBI:58332"/>
        <dbReference type="ChEBI" id="CHEBI:60377"/>
        <dbReference type="EC" id="2.7.8.8"/>
    </reaction>
</comment>
<keyword evidence="8 19" id="KW-0808">Transferase</keyword>
<protein>
    <recommendedName>
        <fullName evidence="6">CDP-diacylglycerol--serine O-phosphatidyltransferase</fullName>
        <ecNumber evidence="5">2.7.8.8</ecNumber>
    </recommendedName>
    <alternativeName>
        <fullName evidence="15">Phosphatidylserine synthase</fullName>
    </alternativeName>
</protein>
<evidence type="ECO:0000313" key="19">
    <source>
        <dbReference type="EMBL" id="CUS44963.1"/>
    </source>
</evidence>
<evidence type="ECO:0000256" key="4">
    <source>
        <dbReference type="ARBA" id="ARBA00010441"/>
    </source>
</evidence>
<dbReference type="AlphaFoldDB" id="A0A160TK65"/>
<feature type="region of interest" description="Disordered" evidence="16">
    <location>
        <begin position="230"/>
        <end position="250"/>
    </location>
</feature>
<organism evidence="19">
    <name type="scientific">hydrothermal vent metagenome</name>
    <dbReference type="NCBI Taxonomy" id="652676"/>
    <lineage>
        <taxon>unclassified sequences</taxon>
        <taxon>metagenomes</taxon>
        <taxon>ecological metagenomes</taxon>
    </lineage>
</organism>
<evidence type="ECO:0000256" key="16">
    <source>
        <dbReference type="SAM" id="MobiDB-lite"/>
    </source>
</evidence>
<gene>
    <name evidence="19" type="ORF">MGWOODY_Smn3736</name>
</gene>
<evidence type="ECO:0000256" key="17">
    <source>
        <dbReference type="SAM" id="Phobius"/>
    </source>
</evidence>
<dbReference type="EC" id="2.7.8.8" evidence="5"/>
<dbReference type="InterPro" id="IPR012616">
    <property type="entry name" value="CDP-OH_P_trans_C"/>
</dbReference>
<dbReference type="GO" id="GO:0003882">
    <property type="term" value="F:CDP-diacylglycerol-serine O-phosphatidyltransferase activity"/>
    <property type="evidence" value="ECO:0007669"/>
    <property type="project" value="UniProtKB-EC"/>
</dbReference>
<evidence type="ECO:0000256" key="5">
    <source>
        <dbReference type="ARBA" id="ARBA00013174"/>
    </source>
</evidence>
<comment type="subcellular location">
    <subcellularLocation>
        <location evidence="3">Endomembrane system</location>
    </subcellularLocation>
    <subcellularLocation>
        <location evidence="2">Membrane</location>
        <topology evidence="2">Multi-pass membrane protein</topology>
    </subcellularLocation>
</comment>
<evidence type="ECO:0000256" key="6">
    <source>
        <dbReference type="ARBA" id="ARBA00017171"/>
    </source>
</evidence>
<dbReference type="Gene3D" id="1.20.120.1760">
    <property type="match status" value="1"/>
</dbReference>
<name>A0A160TK65_9ZZZZ</name>
<keyword evidence="14" id="KW-1208">Phospholipid metabolism</keyword>
<feature type="transmembrane region" description="Helical" evidence="17">
    <location>
        <begin position="178"/>
        <end position="195"/>
    </location>
</feature>
<dbReference type="InterPro" id="IPR043130">
    <property type="entry name" value="CDP-OH_PTrfase_TM_dom"/>
</dbReference>
<keyword evidence="13" id="KW-0594">Phospholipid biosynthesis</keyword>
<keyword evidence="7" id="KW-0444">Lipid biosynthesis</keyword>
<feature type="domain" description="CDP-alcohol phosphatidyltransferase C-terminal" evidence="18">
    <location>
        <begin position="181"/>
        <end position="213"/>
    </location>
</feature>
<evidence type="ECO:0000259" key="18">
    <source>
        <dbReference type="Pfam" id="PF08009"/>
    </source>
</evidence>
<keyword evidence="11" id="KW-0443">Lipid metabolism</keyword>
<evidence type="ECO:0000256" key="2">
    <source>
        <dbReference type="ARBA" id="ARBA00004141"/>
    </source>
</evidence>
<evidence type="ECO:0000256" key="10">
    <source>
        <dbReference type="ARBA" id="ARBA00022989"/>
    </source>
</evidence>
<keyword evidence="9 17" id="KW-0812">Transmembrane</keyword>
<evidence type="ECO:0000256" key="12">
    <source>
        <dbReference type="ARBA" id="ARBA00023136"/>
    </source>
</evidence>
<evidence type="ECO:0000256" key="7">
    <source>
        <dbReference type="ARBA" id="ARBA00022516"/>
    </source>
</evidence>
<evidence type="ECO:0000256" key="14">
    <source>
        <dbReference type="ARBA" id="ARBA00023264"/>
    </source>
</evidence>
<dbReference type="EMBL" id="CZQE01000197">
    <property type="protein sequence ID" value="CUS44963.1"/>
    <property type="molecule type" value="Genomic_DNA"/>
</dbReference>
<sequence length="250" mass="27053">MALCFGLTGIRFAISAQWEMAVTMIMIAGVLDGLDGSVARLVRGESRFGAELDSLSDAISFGVSPALIVYLWSLKDIPRLGWLVALVFAVFCALRLARFNANIDVTEQPHKSAGFLTGIPAPAGAGLAMLPLYLSFWNDQPLLRSPWLVAPWVAIIAMLMVSSIATYSWSSLRLRNNIRFEAIAIVVLLGAALISAPWHTLTAVCIAYLASMPFSVSAYRRVRRLRGTPATEPQLPLPAPDEPGREAGGR</sequence>
<feature type="transmembrane region" description="Helical" evidence="17">
    <location>
        <begin position="146"/>
        <end position="166"/>
    </location>
</feature>
<accession>A0A160TK65</accession>
<feature type="transmembrane region" description="Helical" evidence="17">
    <location>
        <begin position="113"/>
        <end position="134"/>
    </location>
</feature>
<keyword evidence="12 17" id="KW-0472">Membrane</keyword>
<evidence type="ECO:0000256" key="1">
    <source>
        <dbReference type="ARBA" id="ARBA00000287"/>
    </source>
</evidence>
<dbReference type="GO" id="GO:0012505">
    <property type="term" value="C:endomembrane system"/>
    <property type="evidence" value="ECO:0007669"/>
    <property type="project" value="UniProtKB-SubCell"/>
</dbReference>
<evidence type="ECO:0000256" key="11">
    <source>
        <dbReference type="ARBA" id="ARBA00023098"/>
    </source>
</evidence>
<evidence type="ECO:0000256" key="9">
    <source>
        <dbReference type="ARBA" id="ARBA00022692"/>
    </source>
</evidence>
<feature type="transmembrane region" description="Helical" evidence="17">
    <location>
        <begin position="80"/>
        <end position="101"/>
    </location>
</feature>
<dbReference type="GO" id="GO:0016020">
    <property type="term" value="C:membrane"/>
    <property type="evidence" value="ECO:0007669"/>
    <property type="project" value="UniProtKB-SubCell"/>
</dbReference>
<comment type="similarity">
    <text evidence="4">Belongs to the CDP-alcohol phosphatidyltransferase class-I family.</text>
</comment>
<evidence type="ECO:0000256" key="3">
    <source>
        <dbReference type="ARBA" id="ARBA00004308"/>
    </source>
</evidence>
<dbReference type="InterPro" id="IPR000462">
    <property type="entry name" value="CDP-OH_P_trans"/>
</dbReference>
<dbReference type="InterPro" id="IPR048254">
    <property type="entry name" value="CDP_ALCOHOL_P_TRANSF_CS"/>
</dbReference>
<evidence type="ECO:0000256" key="15">
    <source>
        <dbReference type="ARBA" id="ARBA00032361"/>
    </source>
</evidence>
<dbReference type="Pfam" id="PF01066">
    <property type="entry name" value="CDP-OH_P_transf"/>
    <property type="match status" value="1"/>
</dbReference>
<dbReference type="PROSITE" id="PS00379">
    <property type="entry name" value="CDP_ALCOHOL_P_TRANSF"/>
    <property type="match status" value="1"/>
</dbReference>
<keyword evidence="10 17" id="KW-1133">Transmembrane helix</keyword>
<evidence type="ECO:0000256" key="13">
    <source>
        <dbReference type="ARBA" id="ARBA00023209"/>
    </source>
</evidence>
<proteinExistence type="inferred from homology"/>
<dbReference type="GO" id="GO:0008654">
    <property type="term" value="P:phospholipid biosynthetic process"/>
    <property type="evidence" value="ECO:0007669"/>
    <property type="project" value="UniProtKB-KW"/>
</dbReference>